<dbReference type="GO" id="GO:0008270">
    <property type="term" value="F:zinc ion binding"/>
    <property type="evidence" value="ECO:0007669"/>
    <property type="project" value="UniProtKB-KW"/>
</dbReference>
<keyword evidence="5" id="KW-0862">Zinc</keyword>
<protein>
    <submittedName>
        <fullName evidence="9">Zinc finger protein 19 like protein</fullName>
    </submittedName>
</protein>
<organism evidence="9 10">
    <name type="scientific">Argiope bruennichi</name>
    <name type="common">Wasp spider</name>
    <name type="synonym">Aranea bruennichi</name>
    <dbReference type="NCBI Taxonomy" id="94029"/>
    <lineage>
        <taxon>Eukaryota</taxon>
        <taxon>Metazoa</taxon>
        <taxon>Ecdysozoa</taxon>
        <taxon>Arthropoda</taxon>
        <taxon>Chelicerata</taxon>
        <taxon>Arachnida</taxon>
        <taxon>Araneae</taxon>
        <taxon>Araneomorphae</taxon>
        <taxon>Entelegynae</taxon>
        <taxon>Araneoidea</taxon>
        <taxon>Araneidae</taxon>
        <taxon>Argiope</taxon>
    </lineage>
</organism>
<dbReference type="InterPro" id="IPR036236">
    <property type="entry name" value="Znf_C2H2_sf"/>
</dbReference>
<dbReference type="PROSITE" id="PS00028">
    <property type="entry name" value="ZINC_FINGER_C2H2_1"/>
    <property type="match status" value="2"/>
</dbReference>
<dbReference type="EMBL" id="JABXBU010000015">
    <property type="protein sequence ID" value="KAF8787261.1"/>
    <property type="molecule type" value="Genomic_DNA"/>
</dbReference>
<proteinExistence type="predicted"/>
<dbReference type="SUPFAM" id="SSF57667">
    <property type="entry name" value="beta-beta-alpha zinc fingers"/>
    <property type="match status" value="1"/>
</dbReference>
<evidence type="ECO:0000256" key="2">
    <source>
        <dbReference type="ARBA" id="ARBA00022723"/>
    </source>
</evidence>
<dbReference type="AlphaFoldDB" id="A0A8T0F8R3"/>
<dbReference type="Gene3D" id="3.30.160.60">
    <property type="entry name" value="Classic Zinc Finger"/>
    <property type="match status" value="2"/>
</dbReference>
<keyword evidence="4 7" id="KW-0863">Zinc-finger</keyword>
<evidence type="ECO:0000313" key="9">
    <source>
        <dbReference type="EMBL" id="KAF8787261.1"/>
    </source>
</evidence>
<evidence type="ECO:0000259" key="8">
    <source>
        <dbReference type="PROSITE" id="PS50157"/>
    </source>
</evidence>
<evidence type="ECO:0000256" key="3">
    <source>
        <dbReference type="ARBA" id="ARBA00022737"/>
    </source>
</evidence>
<keyword evidence="3" id="KW-0677">Repeat</keyword>
<dbReference type="PANTHER" id="PTHR16515:SF49">
    <property type="entry name" value="GASTRULA ZINC FINGER PROTEIN XLCGF49.1-LIKE-RELATED"/>
    <property type="match status" value="1"/>
</dbReference>
<dbReference type="Pfam" id="PF00096">
    <property type="entry name" value="zf-C2H2"/>
    <property type="match status" value="2"/>
</dbReference>
<evidence type="ECO:0000256" key="6">
    <source>
        <dbReference type="ARBA" id="ARBA00023242"/>
    </source>
</evidence>
<keyword evidence="10" id="KW-1185">Reference proteome</keyword>
<comment type="caution">
    <text evidence="9">The sequence shown here is derived from an EMBL/GenBank/DDBJ whole genome shotgun (WGS) entry which is preliminary data.</text>
</comment>
<evidence type="ECO:0000256" key="7">
    <source>
        <dbReference type="PROSITE-ProRule" id="PRU00042"/>
    </source>
</evidence>
<comment type="subcellular location">
    <subcellularLocation>
        <location evidence="1">Nucleus</location>
    </subcellularLocation>
</comment>
<dbReference type="SMART" id="SM00355">
    <property type="entry name" value="ZnF_C2H2"/>
    <property type="match status" value="2"/>
</dbReference>
<dbReference type="InterPro" id="IPR013087">
    <property type="entry name" value="Znf_C2H2_type"/>
</dbReference>
<reference evidence="9" key="2">
    <citation type="submission" date="2020-06" db="EMBL/GenBank/DDBJ databases">
        <authorList>
            <person name="Sheffer M."/>
        </authorList>
    </citation>
    <scope>NUCLEOTIDE SEQUENCE</scope>
</reference>
<feature type="domain" description="C2H2-type" evidence="8">
    <location>
        <begin position="73"/>
        <end position="100"/>
    </location>
</feature>
<keyword evidence="2" id="KW-0479">Metal-binding</keyword>
<dbReference type="InterPro" id="IPR050331">
    <property type="entry name" value="Zinc_finger"/>
</dbReference>
<dbReference type="FunFam" id="3.30.160.60:FF:000446">
    <property type="entry name" value="Zinc finger protein"/>
    <property type="match status" value="1"/>
</dbReference>
<evidence type="ECO:0000256" key="4">
    <source>
        <dbReference type="ARBA" id="ARBA00022771"/>
    </source>
</evidence>
<gene>
    <name evidence="9" type="ORF">HNY73_008878</name>
</gene>
<sequence>MKPVEEQDYSQHISLTEVSDMCASAMDTDTNSQTVEQEYSPLISLTEVSDMCVSAMDTDTNSQTVALSDENTFSCNTCGKIFSQKNYLKVHLRTHVSENAFICDVCKKTFSQKRYLRRHVCIHTNEEVYPFDAFDKEGSLDLNKQGSLDLNNQVMEFCTLLLPAIDCEVMSFGRN</sequence>
<dbReference type="FunFam" id="3.30.160.60:FF:000870">
    <property type="entry name" value="zinc finger protein 197 isoform X1"/>
    <property type="match status" value="1"/>
</dbReference>
<keyword evidence="6" id="KW-0539">Nucleus</keyword>
<dbReference type="PROSITE" id="PS50157">
    <property type="entry name" value="ZINC_FINGER_C2H2_2"/>
    <property type="match status" value="2"/>
</dbReference>
<reference evidence="9" key="1">
    <citation type="journal article" date="2020" name="bioRxiv">
        <title>Chromosome-level reference genome of the European wasp spider Argiope bruennichi: a resource for studies on range expansion and evolutionary adaptation.</title>
        <authorList>
            <person name="Sheffer M.M."/>
            <person name="Hoppe A."/>
            <person name="Krehenwinkel H."/>
            <person name="Uhl G."/>
            <person name="Kuss A.W."/>
            <person name="Jensen L."/>
            <person name="Jensen C."/>
            <person name="Gillespie R.G."/>
            <person name="Hoff K.J."/>
            <person name="Prost S."/>
        </authorList>
    </citation>
    <scope>NUCLEOTIDE SEQUENCE</scope>
</reference>
<dbReference type="PANTHER" id="PTHR16515">
    <property type="entry name" value="PR DOMAIN ZINC FINGER PROTEIN"/>
    <property type="match status" value="1"/>
</dbReference>
<evidence type="ECO:0000256" key="5">
    <source>
        <dbReference type="ARBA" id="ARBA00022833"/>
    </source>
</evidence>
<name>A0A8T0F8R3_ARGBR</name>
<evidence type="ECO:0000256" key="1">
    <source>
        <dbReference type="ARBA" id="ARBA00004123"/>
    </source>
</evidence>
<dbReference type="GO" id="GO:0010468">
    <property type="term" value="P:regulation of gene expression"/>
    <property type="evidence" value="ECO:0007669"/>
    <property type="project" value="TreeGrafter"/>
</dbReference>
<accession>A0A8T0F8R3</accession>
<dbReference type="GO" id="GO:0005634">
    <property type="term" value="C:nucleus"/>
    <property type="evidence" value="ECO:0007669"/>
    <property type="project" value="UniProtKB-SubCell"/>
</dbReference>
<feature type="domain" description="C2H2-type" evidence="8">
    <location>
        <begin position="101"/>
        <end position="128"/>
    </location>
</feature>
<evidence type="ECO:0000313" key="10">
    <source>
        <dbReference type="Proteomes" id="UP000807504"/>
    </source>
</evidence>
<dbReference type="Proteomes" id="UP000807504">
    <property type="component" value="Unassembled WGS sequence"/>
</dbReference>